<feature type="compositionally biased region" description="Polar residues" evidence="5">
    <location>
        <begin position="122"/>
        <end position="137"/>
    </location>
</feature>
<dbReference type="PANTHER" id="PTHR30204:SF94">
    <property type="entry name" value="HEAVY METAL-DEPENDENT TRANSCRIPTIONAL REGULATOR HI_0293-RELATED"/>
    <property type="match status" value="1"/>
</dbReference>
<keyword evidence="1" id="KW-0805">Transcription regulation</keyword>
<feature type="domain" description="HTH merR-type" evidence="6">
    <location>
        <begin position="1"/>
        <end position="68"/>
    </location>
</feature>
<dbReference type="SMART" id="SM00422">
    <property type="entry name" value="HTH_MERR"/>
    <property type="match status" value="1"/>
</dbReference>
<proteinExistence type="predicted"/>
<evidence type="ECO:0000256" key="4">
    <source>
        <dbReference type="SAM" id="Coils"/>
    </source>
</evidence>
<evidence type="ECO:0000256" key="2">
    <source>
        <dbReference type="ARBA" id="ARBA00023125"/>
    </source>
</evidence>
<evidence type="ECO:0000256" key="5">
    <source>
        <dbReference type="SAM" id="MobiDB-lite"/>
    </source>
</evidence>
<organism evidence="7 8">
    <name type="scientific">Brevibacillus brevis</name>
    <name type="common">Bacillus brevis</name>
    <dbReference type="NCBI Taxonomy" id="1393"/>
    <lineage>
        <taxon>Bacteria</taxon>
        <taxon>Bacillati</taxon>
        <taxon>Bacillota</taxon>
        <taxon>Bacilli</taxon>
        <taxon>Bacillales</taxon>
        <taxon>Paenibacillaceae</taxon>
        <taxon>Brevibacillus</taxon>
    </lineage>
</organism>
<dbReference type="Proteomes" id="UP001256827">
    <property type="component" value="Chromosome"/>
</dbReference>
<dbReference type="InterPro" id="IPR000551">
    <property type="entry name" value="MerR-type_HTH_dom"/>
</dbReference>
<dbReference type="EMBL" id="CP134050">
    <property type="protein sequence ID" value="WNC13557.1"/>
    <property type="molecule type" value="Genomic_DNA"/>
</dbReference>
<keyword evidence="2" id="KW-0238">DNA-binding</keyword>
<keyword evidence="3" id="KW-0804">Transcription</keyword>
<evidence type="ECO:0000313" key="8">
    <source>
        <dbReference type="Proteomes" id="UP001256827"/>
    </source>
</evidence>
<evidence type="ECO:0000313" key="7">
    <source>
        <dbReference type="EMBL" id="WNC13557.1"/>
    </source>
</evidence>
<sequence length="137" mass="15820">MRISELSKITGASARSIRHYEKKNLLSSVRLENDYRVFDPSAIERIRIIQLYLGLGLTTEQIEEILQCEDNGPDDYAFCPEMLGMYQEKLDQVNRQIEAMEVLKERLERQIQKTVEKRIHTASPSEASSKMKSRSVG</sequence>
<dbReference type="PRINTS" id="PR00040">
    <property type="entry name" value="HTHMERR"/>
</dbReference>
<reference evidence="7 8" key="1">
    <citation type="submission" date="2023-09" db="EMBL/GenBank/DDBJ databases">
        <title>Complete Genome and Methylome dissection of Bacillus brevis NEB573 original source of BbsI restriction endonuclease.</title>
        <authorList>
            <person name="Fomenkov A."/>
            <person name="Roberts R.D."/>
        </authorList>
    </citation>
    <scope>NUCLEOTIDE SEQUENCE [LARGE SCALE GENOMIC DNA]</scope>
    <source>
        <strain evidence="7 8">NEB573</strain>
    </source>
</reference>
<dbReference type="SUPFAM" id="SSF46955">
    <property type="entry name" value="Putative DNA-binding domain"/>
    <property type="match status" value="1"/>
</dbReference>
<evidence type="ECO:0000256" key="3">
    <source>
        <dbReference type="ARBA" id="ARBA00023163"/>
    </source>
</evidence>
<dbReference type="Pfam" id="PF13411">
    <property type="entry name" value="MerR_1"/>
    <property type="match status" value="1"/>
</dbReference>
<dbReference type="Gene3D" id="1.10.1660.10">
    <property type="match status" value="1"/>
</dbReference>
<dbReference type="InterPro" id="IPR009061">
    <property type="entry name" value="DNA-bd_dom_put_sf"/>
</dbReference>
<name>A0ABY9T3N9_BREBE</name>
<accession>A0ABY9T3N9</accession>
<feature type="coiled-coil region" evidence="4">
    <location>
        <begin position="83"/>
        <end position="117"/>
    </location>
</feature>
<dbReference type="InterPro" id="IPR047057">
    <property type="entry name" value="MerR_fam"/>
</dbReference>
<dbReference type="PANTHER" id="PTHR30204">
    <property type="entry name" value="REDOX-CYCLING DRUG-SENSING TRANSCRIPTIONAL ACTIVATOR SOXR"/>
    <property type="match status" value="1"/>
</dbReference>
<gene>
    <name evidence="7" type="ORF">RGB73_23115</name>
</gene>
<dbReference type="RefSeq" id="WP_310765100.1">
    <property type="nucleotide sequence ID" value="NZ_CP134050.1"/>
</dbReference>
<evidence type="ECO:0000259" key="6">
    <source>
        <dbReference type="PROSITE" id="PS50937"/>
    </source>
</evidence>
<keyword evidence="8" id="KW-1185">Reference proteome</keyword>
<dbReference type="PROSITE" id="PS50937">
    <property type="entry name" value="HTH_MERR_2"/>
    <property type="match status" value="1"/>
</dbReference>
<protein>
    <submittedName>
        <fullName evidence="7">MerR family transcriptional regulator</fullName>
    </submittedName>
</protein>
<evidence type="ECO:0000256" key="1">
    <source>
        <dbReference type="ARBA" id="ARBA00023015"/>
    </source>
</evidence>
<keyword evidence="4" id="KW-0175">Coiled coil</keyword>
<feature type="region of interest" description="Disordered" evidence="5">
    <location>
        <begin position="117"/>
        <end position="137"/>
    </location>
</feature>